<feature type="compositionally biased region" description="Low complexity" evidence="3">
    <location>
        <begin position="198"/>
        <end position="220"/>
    </location>
</feature>
<dbReference type="PROSITE" id="PS51233">
    <property type="entry name" value="VWFD"/>
    <property type="match status" value="1"/>
</dbReference>
<keyword evidence="6" id="KW-1185">Reference proteome</keyword>
<dbReference type="PANTHER" id="PTHR23345:SF15">
    <property type="entry name" value="VITELLOGENIN 1-RELATED"/>
    <property type="match status" value="1"/>
</dbReference>
<organism evidence="5 6">
    <name type="scientific">Pleurodeles waltl</name>
    <name type="common">Iberian ribbed newt</name>
    <dbReference type="NCBI Taxonomy" id="8319"/>
    <lineage>
        <taxon>Eukaryota</taxon>
        <taxon>Metazoa</taxon>
        <taxon>Chordata</taxon>
        <taxon>Craniata</taxon>
        <taxon>Vertebrata</taxon>
        <taxon>Euteleostomi</taxon>
        <taxon>Amphibia</taxon>
        <taxon>Batrachia</taxon>
        <taxon>Caudata</taxon>
        <taxon>Salamandroidea</taxon>
        <taxon>Salamandridae</taxon>
        <taxon>Pleurodelinae</taxon>
        <taxon>Pleurodeles</taxon>
    </lineage>
</organism>
<dbReference type="GO" id="GO:0005319">
    <property type="term" value="F:lipid transporter activity"/>
    <property type="evidence" value="ECO:0007669"/>
    <property type="project" value="InterPro"/>
</dbReference>
<evidence type="ECO:0000313" key="5">
    <source>
        <dbReference type="EMBL" id="KAJ1171460.1"/>
    </source>
</evidence>
<dbReference type="SMART" id="SM00216">
    <property type="entry name" value="VWD"/>
    <property type="match status" value="1"/>
</dbReference>
<evidence type="ECO:0000259" key="4">
    <source>
        <dbReference type="PROSITE" id="PS51233"/>
    </source>
</evidence>
<feature type="non-terminal residue" evidence="5">
    <location>
        <position position="669"/>
    </location>
</feature>
<dbReference type="Pfam" id="PF09175">
    <property type="entry name" value="Vit_b-sht_shell"/>
    <property type="match status" value="1"/>
</dbReference>
<evidence type="ECO:0000256" key="3">
    <source>
        <dbReference type="SAM" id="MobiDB-lite"/>
    </source>
</evidence>
<feature type="domain" description="VWFD" evidence="4">
    <location>
        <begin position="437"/>
        <end position="616"/>
    </location>
</feature>
<dbReference type="SUPFAM" id="SSF56968">
    <property type="entry name" value="Lipovitellin-phosvitin complex, beta-sheet shell regions"/>
    <property type="match status" value="1"/>
</dbReference>
<feature type="compositionally biased region" description="Basic and acidic residues" evidence="3">
    <location>
        <begin position="149"/>
        <end position="158"/>
    </location>
</feature>
<dbReference type="InterPro" id="IPR015258">
    <property type="entry name" value="Vitellinogen_b-sht_shell"/>
</dbReference>
<accession>A0AAV7T4C0</accession>
<dbReference type="Pfam" id="PF00094">
    <property type="entry name" value="VWD"/>
    <property type="match status" value="1"/>
</dbReference>
<protein>
    <recommendedName>
        <fullName evidence="4">VWFD domain-containing protein</fullName>
    </recommendedName>
</protein>
<sequence length="669" mass="75404">DKLQHGTSSNSSSLSKSNSTSSSQSNSECGSDDTEDHPKRTHSKSYQSSTRGKLKHKHQHPKKHQHNHKEKHHRHHETKKNHSQQNKDNQKNKDRSNSAWKSGSSSSCSSHQHSHSNSHIQGSQSHKYHRDDKKKSKTNRYHKTQKKNAKTDSEKRSESSNSSIKRHSSEEWGMKIPEIYERQFKSTSSQVHSRKSHGSTTSSYSRSSRGSRSSRSMRSSFASGHEPRYLGAAMAPALTILARAIMSDNKHQGYQVTSYFNPKASEPRIQLVAVPLGHKSPWKFCADAALTKHHKALALLRWGQECQDYKISAKASTGLLSGNSAAQLQIKWEHVPTWMKRAAHRAMEFAPGMALMLGFSEKEKKSTPHQLVLRVAAASPRTIDTIVKTPRVIFYFEGVPVPFDLPLDLKPFHKPSHQTRWNFLKQITKHLQNKHSVECEVNEQRFTTFDKRSMKCSLASTSCYCILAQDCTDHLRFLIAMKKIAHPSATHSVNVKLGSSDIKIQPANTEGLQVLFNGMLIMLYNKTYENLRDHITISRQGSMVIVEAPNHGLDRLSFNGETAKVSIASWMRGKTCGICGNADGQRQNDLTKPNHEKALSCSNFIHSWSVPENSCSGGCNFNHQFVKLDTRLYHEEDTTCYSVEPVLQCLNGCVPLKKFPVKVGFHCLP</sequence>
<feature type="compositionally biased region" description="Basic residues" evidence="3">
    <location>
        <begin position="135"/>
        <end position="148"/>
    </location>
</feature>
<dbReference type="PANTHER" id="PTHR23345">
    <property type="entry name" value="VITELLOGENIN-RELATED"/>
    <property type="match status" value="1"/>
</dbReference>
<dbReference type="EMBL" id="JANPWB010000007">
    <property type="protein sequence ID" value="KAJ1171460.1"/>
    <property type="molecule type" value="Genomic_DNA"/>
</dbReference>
<dbReference type="InterPro" id="IPR050733">
    <property type="entry name" value="Vitellogenin/Apolipophorin"/>
</dbReference>
<dbReference type="GO" id="GO:0071391">
    <property type="term" value="P:cellular response to estrogen stimulus"/>
    <property type="evidence" value="ECO:0007669"/>
    <property type="project" value="TreeGrafter"/>
</dbReference>
<dbReference type="InterPro" id="IPR015819">
    <property type="entry name" value="Lipid_transp_b-sht_shell"/>
</dbReference>
<dbReference type="GO" id="GO:0045735">
    <property type="term" value="F:nutrient reservoir activity"/>
    <property type="evidence" value="ECO:0007669"/>
    <property type="project" value="UniProtKB-KW"/>
</dbReference>
<dbReference type="AlphaFoldDB" id="A0AAV7T4C0"/>
<feature type="compositionally biased region" description="Low complexity" evidence="3">
    <location>
        <begin position="8"/>
        <end position="27"/>
    </location>
</feature>
<proteinExistence type="predicted"/>
<dbReference type="Proteomes" id="UP001066276">
    <property type="component" value="Chromosome 4_1"/>
</dbReference>
<dbReference type="GO" id="GO:0032355">
    <property type="term" value="P:response to estradiol"/>
    <property type="evidence" value="ECO:0007669"/>
    <property type="project" value="TreeGrafter"/>
</dbReference>
<evidence type="ECO:0000256" key="2">
    <source>
        <dbReference type="ARBA" id="ARBA00023180"/>
    </source>
</evidence>
<dbReference type="InterPro" id="IPR037088">
    <property type="entry name" value="Vitellinogen_b-sht_shell_sf"/>
</dbReference>
<dbReference type="SMART" id="SM01170">
    <property type="entry name" value="DUF1944"/>
    <property type="match status" value="1"/>
</dbReference>
<feature type="compositionally biased region" description="Basic residues" evidence="3">
    <location>
        <begin position="52"/>
        <end position="82"/>
    </location>
</feature>
<feature type="compositionally biased region" description="Basic and acidic residues" evidence="3">
    <location>
        <begin position="167"/>
        <end position="184"/>
    </location>
</feature>
<keyword evidence="1" id="KW-0758">Storage protein</keyword>
<reference evidence="5" key="1">
    <citation type="journal article" date="2022" name="bioRxiv">
        <title>Sequencing and chromosome-scale assembly of the giantPleurodeles waltlgenome.</title>
        <authorList>
            <person name="Brown T."/>
            <person name="Elewa A."/>
            <person name="Iarovenko S."/>
            <person name="Subramanian E."/>
            <person name="Araus A.J."/>
            <person name="Petzold A."/>
            <person name="Susuki M."/>
            <person name="Suzuki K.-i.T."/>
            <person name="Hayashi T."/>
            <person name="Toyoda A."/>
            <person name="Oliveira C."/>
            <person name="Osipova E."/>
            <person name="Leigh N.D."/>
            <person name="Simon A."/>
            <person name="Yun M.H."/>
        </authorList>
    </citation>
    <scope>NUCLEOTIDE SEQUENCE</scope>
    <source>
        <strain evidence="5">20211129_DDA</strain>
        <tissue evidence="5">Liver</tissue>
    </source>
</reference>
<evidence type="ECO:0000313" key="6">
    <source>
        <dbReference type="Proteomes" id="UP001066276"/>
    </source>
</evidence>
<name>A0AAV7T4C0_PLEWA</name>
<dbReference type="Gene3D" id="2.20.90.10">
    <property type="entry name" value="Vitellinogen, beta-sheet shell domain"/>
    <property type="match status" value="1"/>
</dbReference>
<feature type="region of interest" description="Disordered" evidence="3">
    <location>
        <begin position="1"/>
        <end position="224"/>
    </location>
</feature>
<feature type="non-terminal residue" evidence="5">
    <location>
        <position position="1"/>
    </location>
</feature>
<dbReference type="InterPro" id="IPR001846">
    <property type="entry name" value="VWF_type-D"/>
</dbReference>
<feature type="compositionally biased region" description="Low complexity" evidence="3">
    <location>
        <begin position="97"/>
        <end position="125"/>
    </location>
</feature>
<evidence type="ECO:0000256" key="1">
    <source>
        <dbReference type="ARBA" id="ARBA00022761"/>
    </source>
</evidence>
<keyword evidence="2" id="KW-0325">Glycoprotein</keyword>
<comment type="caution">
    <text evidence="5">The sequence shown here is derived from an EMBL/GenBank/DDBJ whole genome shotgun (WGS) entry which is preliminary data.</text>
</comment>
<gene>
    <name evidence="5" type="ORF">NDU88_003321</name>
</gene>